<proteinExistence type="predicted"/>
<reference evidence="2 3" key="1">
    <citation type="journal article" date="2015" name="Nature">
        <title>rRNA introns, odd ribosomes, and small enigmatic genomes across a large radiation of phyla.</title>
        <authorList>
            <person name="Brown C.T."/>
            <person name="Hug L.A."/>
            <person name="Thomas B.C."/>
            <person name="Sharon I."/>
            <person name="Castelle C.J."/>
            <person name="Singh A."/>
            <person name="Wilkins M.J."/>
            <person name="Williams K.H."/>
            <person name="Banfield J.F."/>
        </authorList>
    </citation>
    <scope>NUCLEOTIDE SEQUENCE [LARGE SCALE GENOMIC DNA]</scope>
</reference>
<dbReference type="AlphaFoldDB" id="A0A0G0MAJ1"/>
<dbReference type="EMBL" id="LBWB01000015">
    <property type="protein sequence ID" value="KKR00198.1"/>
    <property type="molecule type" value="Genomic_DNA"/>
</dbReference>
<protein>
    <submittedName>
        <fullName evidence="2">Uncharacterized protein</fullName>
    </submittedName>
</protein>
<keyword evidence="1" id="KW-0472">Membrane</keyword>
<name>A0A0G0MAJ1_9BACT</name>
<evidence type="ECO:0000313" key="3">
    <source>
        <dbReference type="Proteomes" id="UP000033881"/>
    </source>
</evidence>
<dbReference type="Proteomes" id="UP000033881">
    <property type="component" value="Unassembled WGS sequence"/>
</dbReference>
<sequence>MIIFLIYLLPGYIFTMKLASNDIGFREEMFWNDFLMFHLHVLGWLPLMIFRYIDAVHRDEQHRVSKRKQSFK</sequence>
<evidence type="ECO:0000256" key="1">
    <source>
        <dbReference type="SAM" id="Phobius"/>
    </source>
</evidence>
<keyword evidence="1" id="KW-1133">Transmembrane helix</keyword>
<gene>
    <name evidence="2" type="ORF">UT24_C0015G0006</name>
</gene>
<comment type="caution">
    <text evidence="2">The sequence shown here is derived from an EMBL/GenBank/DDBJ whole genome shotgun (WGS) entry which is preliminary data.</text>
</comment>
<evidence type="ECO:0000313" key="2">
    <source>
        <dbReference type="EMBL" id="KKR00198.1"/>
    </source>
</evidence>
<accession>A0A0G0MAJ1</accession>
<organism evidence="2 3">
    <name type="scientific">Candidatus Woesebacteria bacterium GW2011_GWB1_39_12</name>
    <dbReference type="NCBI Taxonomy" id="1618574"/>
    <lineage>
        <taxon>Bacteria</taxon>
        <taxon>Candidatus Woeseibacteriota</taxon>
    </lineage>
</organism>
<dbReference type="STRING" id="1618574.UT24_C0015G0006"/>
<feature type="transmembrane region" description="Helical" evidence="1">
    <location>
        <begin position="35"/>
        <end position="53"/>
    </location>
</feature>
<keyword evidence="1" id="KW-0812">Transmembrane</keyword>